<keyword evidence="5" id="KW-0472">Membrane</keyword>
<evidence type="ECO:0000256" key="1">
    <source>
        <dbReference type="ARBA" id="ARBA00022617"/>
    </source>
</evidence>
<organism evidence="8 9">
    <name type="scientific">Bicyclus anynana</name>
    <name type="common">Squinting bush brown butterfly</name>
    <dbReference type="NCBI Taxonomy" id="110368"/>
    <lineage>
        <taxon>Eukaryota</taxon>
        <taxon>Metazoa</taxon>
        <taxon>Ecdysozoa</taxon>
        <taxon>Arthropoda</taxon>
        <taxon>Hexapoda</taxon>
        <taxon>Insecta</taxon>
        <taxon>Pterygota</taxon>
        <taxon>Neoptera</taxon>
        <taxon>Endopterygota</taxon>
        <taxon>Lepidoptera</taxon>
        <taxon>Glossata</taxon>
        <taxon>Ditrysia</taxon>
        <taxon>Papilionoidea</taxon>
        <taxon>Nymphalidae</taxon>
        <taxon>Satyrinae</taxon>
        <taxon>Satyrini</taxon>
        <taxon>Mycalesina</taxon>
        <taxon>Bicyclus</taxon>
    </lineage>
</organism>
<evidence type="ECO:0000256" key="2">
    <source>
        <dbReference type="ARBA" id="ARBA00022723"/>
    </source>
</evidence>
<dbReference type="Pfam" id="PF00173">
    <property type="entry name" value="Cyt-b5"/>
    <property type="match status" value="1"/>
</dbReference>
<evidence type="ECO:0000256" key="4">
    <source>
        <dbReference type="ARBA" id="ARBA00038168"/>
    </source>
</evidence>
<feature type="compositionally biased region" description="Polar residues" evidence="6">
    <location>
        <begin position="90"/>
        <end position="104"/>
    </location>
</feature>
<dbReference type="KEGG" id="bany:112054409"/>
<dbReference type="OrthoDB" id="260519at2759"/>
<gene>
    <name evidence="9" type="primary">LOC112054409</name>
</gene>
<evidence type="ECO:0000256" key="3">
    <source>
        <dbReference type="ARBA" id="ARBA00023004"/>
    </source>
</evidence>
<dbReference type="InterPro" id="IPR001199">
    <property type="entry name" value="Cyt_B5-like_heme/steroid-bd"/>
</dbReference>
<dbReference type="PROSITE" id="PS00191">
    <property type="entry name" value="CYTOCHROME_B5_1"/>
    <property type="match status" value="1"/>
</dbReference>
<dbReference type="InterPro" id="IPR050668">
    <property type="entry name" value="Cytochrome_b5"/>
</dbReference>
<keyword evidence="2 5" id="KW-0479">Metal-binding</keyword>
<dbReference type="PANTHER" id="PTHR19359">
    <property type="entry name" value="CYTOCHROME B5"/>
    <property type="match status" value="1"/>
</dbReference>
<evidence type="ECO:0000313" key="9">
    <source>
        <dbReference type="RefSeq" id="XP_023949956.2"/>
    </source>
</evidence>
<dbReference type="AlphaFoldDB" id="A0A6J1P1G4"/>
<dbReference type="SMART" id="SM01117">
    <property type="entry name" value="Cyt-b5"/>
    <property type="match status" value="1"/>
</dbReference>
<evidence type="ECO:0000313" key="8">
    <source>
        <dbReference type="Proteomes" id="UP001652582"/>
    </source>
</evidence>
<dbReference type="GO" id="GO:0005789">
    <property type="term" value="C:endoplasmic reticulum membrane"/>
    <property type="evidence" value="ECO:0007669"/>
    <property type="project" value="UniProtKB-SubCell"/>
</dbReference>
<dbReference type="InterPro" id="IPR036400">
    <property type="entry name" value="Cyt_B5-like_heme/steroid_sf"/>
</dbReference>
<dbReference type="InterPro" id="IPR018506">
    <property type="entry name" value="Cyt_B5_heme-BS"/>
</dbReference>
<dbReference type="PROSITE" id="PS50255">
    <property type="entry name" value="CYTOCHROME_B5_2"/>
    <property type="match status" value="1"/>
</dbReference>
<reference evidence="9" key="1">
    <citation type="submission" date="2025-08" db="UniProtKB">
        <authorList>
            <consortium name="RefSeq"/>
        </authorList>
    </citation>
    <scope>IDENTIFICATION</scope>
</reference>
<comment type="similarity">
    <text evidence="4 5">Belongs to the cytochrome b5 family.</text>
</comment>
<dbReference type="RefSeq" id="XP_023949956.2">
    <property type="nucleotide sequence ID" value="XM_024094188.2"/>
</dbReference>
<dbReference type="GO" id="GO:0046872">
    <property type="term" value="F:metal ion binding"/>
    <property type="evidence" value="ECO:0007669"/>
    <property type="project" value="UniProtKB-UniRule"/>
</dbReference>
<evidence type="ECO:0000259" key="7">
    <source>
        <dbReference type="PROSITE" id="PS50255"/>
    </source>
</evidence>
<evidence type="ECO:0000256" key="5">
    <source>
        <dbReference type="RuleBase" id="RU362121"/>
    </source>
</evidence>
<dbReference type="PRINTS" id="PR00363">
    <property type="entry name" value="CYTOCHROMEB5"/>
</dbReference>
<feature type="domain" description="Cytochrome b5 heme-binding" evidence="7">
    <location>
        <begin position="10"/>
        <end position="87"/>
    </location>
</feature>
<keyword evidence="1 5" id="KW-0349">Heme</keyword>
<protein>
    <submittedName>
        <fullName evidence="9">Cytochrome b5</fullName>
    </submittedName>
</protein>
<keyword evidence="5" id="KW-1133">Transmembrane helix</keyword>
<dbReference type="GO" id="GO:0020037">
    <property type="term" value="F:heme binding"/>
    <property type="evidence" value="ECO:0007669"/>
    <property type="project" value="UniProtKB-UniRule"/>
</dbReference>
<dbReference type="Gene3D" id="3.10.120.10">
    <property type="entry name" value="Cytochrome b5-like heme/steroid binding domain"/>
    <property type="match status" value="1"/>
</dbReference>
<feature type="transmembrane region" description="Helical" evidence="5">
    <location>
        <begin position="118"/>
        <end position="135"/>
    </location>
</feature>
<evidence type="ECO:0000256" key="6">
    <source>
        <dbReference type="SAM" id="MobiDB-lite"/>
    </source>
</evidence>
<sequence length="141" mass="15198">MTDRPEPSGLKVISTAEVAKHNSKQNGVWMIIHDNVYDVTSFLEEHPGGEDTLLDAAGKEATQDFEDVGHSDDAIELMKKYLIGTLPSAEKSQGGSKPADSTTPGHKFDPIPELSSNLKWAVIALAGAVVLGIILKKYLNK</sequence>
<dbReference type="Proteomes" id="UP001652582">
    <property type="component" value="Chromosome 16"/>
</dbReference>
<keyword evidence="3 5" id="KW-0408">Iron</keyword>
<feature type="region of interest" description="Disordered" evidence="6">
    <location>
        <begin position="88"/>
        <end position="108"/>
    </location>
</feature>
<dbReference type="GeneID" id="112054409"/>
<proteinExistence type="inferred from homology"/>
<accession>A0A6J1P1G4</accession>
<keyword evidence="8" id="KW-1185">Reference proteome</keyword>
<name>A0A6J1P1G4_BICAN</name>
<dbReference type="SUPFAM" id="SSF55856">
    <property type="entry name" value="Cytochrome b5-like heme/steroid binding domain"/>
    <property type="match status" value="1"/>
</dbReference>
<keyword evidence="5" id="KW-0812">Transmembrane</keyword>